<feature type="domain" description="PAC" evidence="4">
    <location>
        <begin position="301"/>
        <end position="351"/>
    </location>
</feature>
<dbReference type="GO" id="GO:0052621">
    <property type="term" value="F:diguanylate cyclase activity"/>
    <property type="evidence" value="ECO:0007669"/>
    <property type="project" value="UniProtKB-EC"/>
</dbReference>
<proteinExistence type="predicted"/>
<evidence type="ECO:0000313" key="7">
    <source>
        <dbReference type="Proteomes" id="UP000193100"/>
    </source>
</evidence>
<keyword evidence="6" id="KW-0548">Nucleotidyltransferase</keyword>
<dbReference type="GO" id="GO:0006355">
    <property type="term" value="P:regulation of DNA-templated transcription"/>
    <property type="evidence" value="ECO:0007669"/>
    <property type="project" value="InterPro"/>
</dbReference>
<dbReference type="InterPro" id="IPR000700">
    <property type="entry name" value="PAS-assoc_C"/>
</dbReference>
<dbReference type="Gene3D" id="3.30.450.20">
    <property type="entry name" value="PAS domain"/>
    <property type="match status" value="2"/>
</dbReference>
<dbReference type="RefSeq" id="WP_085678154.1">
    <property type="nucleotide sequence ID" value="NZ_CP020931.1"/>
</dbReference>
<dbReference type="FunFam" id="3.30.70.270:FF:000001">
    <property type="entry name" value="Diguanylate cyclase domain protein"/>
    <property type="match status" value="1"/>
</dbReference>
<dbReference type="STRING" id="1420917.AU15_04510"/>
<keyword evidence="6" id="KW-0808">Transferase</keyword>
<keyword evidence="2" id="KW-0812">Transmembrane</keyword>
<dbReference type="NCBIfam" id="TIGR00229">
    <property type="entry name" value="sensory_box"/>
    <property type="match status" value="2"/>
</dbReference>
<dbReference type="Gene3D" id="3.30.70.270">
    <property type="match status" value="1"/>
</dbReference>
<evidence type="ECO:0000313" key="6">
    <source>
        <dbReference type="EMBL" id="ARM82228.1"/>
    </source>
</evidence>
<evidence type="ECO:0000259" key="4">
    <source>
        <dbReference type="PROSITE" id="PS50113"/>
    </source>
</evidence>
<dbReference type="InterPro" id="IPR035965">
    <property type="entry name" value="PAS-like_dom_sf"/>
</dbReference>
<dbReference type="PANTHER" id="PTHR46663:SF4">
    <property type="entry name" value="DIGUANYLATE CYCLASE DGCT-RELATED"/>
    <property type="match status" value="1"/>
</dbReference>
<dbReference type="Pfam" id="PF00989">
    <property type="entry name" value="PAS"/>
    <property type="match status" value="1"/>
</dbReference>
<dbReference type="InterPro" id="IPR000160">
    <property type="entry name" value="GGDEF_dom"/>
</dbReference>
<feature type="transmembrane region" description="Helical" evidence="2">
    <location>
        <begin position="12"/>
        <end position="31"/>
    </location>
</feature>
<reference evidence="6 7" key="1">
    <citation type="submission" date="2017-04" db="EMBL/GenBank/DDBJ databases">
        <title>Genome Sequence of Marinobacter salarius strain SMR5 Isolated from a culture of the Diatom Skeletonema marinoi.</title>
        <authorList>
            <person name="Topel M."/>
            <person name="Pinder M.I.M."/>
            <person name="Johansson O.N."/>
            <person name="Kourtchenko O."/>
            <person name="Godhe A."/>
            <person name="Clarke A.K."/>
        </authorList>
    </citation>
    <scope>NUCLEOTIDE SEQUENCE [LARGE SCALE GENOMIC DNA]</scope>
    <source>
        <strain evidence="6 7">SMR5</strain>
    </source>
</reference>
<name>A0A1W6K483_9GAMM</name>
<dbReference type="Pfam" id="PF08447">
    <property type="entry name" value="PAS_3"/>
    <property type="match status" value="1"/>
</dbReference>
<dbReference type="GeneID" id="77254142"/>
<dbReference type="AlphaFoldDB" id="A0A1W6K483"/>
<feature type="domain" description="PAC" evidence="4">
    <location>
        <begin position="170"/>
        <end position="222"/>
    </location>
</feature>
<dbReference type="EC" id="2.7.7.65" evidence="6"/>
<dbReference type="InterPro" id="IPR029787">
    <property type="entry name" value="Nucleotide_cyclase"/>
</dbReference>
<evidence type="ECO:0000256" key="2">
    <source>
        <dbReference type="SAM" id="Phobius"/>
    </source>
</evidence>
<dbReference type="InterPro" id="IPR000014">
    <property type="entry name" value="PAS"/>
</dbReference>
<gene>
    <name evidence="6" type="primary">dosC</name>
    <name evidence="6" type="ORF">MARSALSMR5_00122</name>
</gene>
<dbReference type="SMART" id="SM00091">
    <property type="entry name" value="PAS"/>
    <property type="match status" value="2"/>
</dbReference>
<dbReference type="InterPro" id="IPR013655">
    <property type="entry name" value="PAS_fold_3"/>
</dbReference>
<dbReference type="PROSITE" id="PS50887">
    <property type="entry name" value="GGDEF"/>
    <property type="match status" value="1"/>
</dbReference>
<evidence type="ECO:0000256" key="1">
    <source>
        <dbReference type="ARBA" id="ARBA00001946"/>
    </source>
</evidence>
<feature type="domain" description="PAS" evidence="3">
    <location>
        <begin position="223"/>
        <end position="298"/>
    </location>
</feature>
<protein>
    <submittedName>
        <fullName evidence="6">Diguanylate cyclase DosC</fullName>
        <ecNumber evidence="6">2.7.7.65</ecNumber>
    </submittedName>
</protein>
<feature type="transmembrane region" description="Helical" evidence="2">
    <location>
        <begin position="51"/>
        <end position="70"/>
    </location>
</feature>
<feature type="domain" description="PAS" evidence="3">
    <location>
        <begin position="93"/>
        <end position="166"/>
    </location>
</feature>
<dbReference type="PROSITE" id="PS50112">
    <property type="entry name" value="PAS"/>
    <property type="match status" value="2"/>
</dbReference>
<dbReference type="PROSITE" id="PS50113">
    <property type="entry name" value="PAC"/>
    <property type="match status" value="2"/>
</dbReference>
<dbReference type="InterPro" id="IPR013767">
    <property type="entry name" value="PAS_fold"/>
</dbReference>
<dbReference type="InterPro" id="IPR052163">
    <property type="entry name" value="DGC-Regulatory_Protein"/>
</dbReference>
<feature type="domain" description="GGDEF" evidence="5">
    <location>
        <begin position="383"/>
        <end position="517"/>
    </location>
</feature>
<comment type="cofactor">
    <cofactor evidence="1">
        <name>Mg(2+)</name>
        <dbReference type="ChEBI" id="CHEBI:18420"/>
    </cofactor>
</comment>
<dbReference type="InterPro" id="IPR043128">
    <property type="entry name" value="Rev_trsase/Diguanyl_cyclase"/>
</dbReference>
<organism evidence="6 7">
    <name type="scientific">Marinobacter salarius</name>
    <dbReference type="NCBI Taxonomy" id="1420917"/>
    <lineage>
        <taxon>Bacteria</taxon>
        <taxon>Pseudomonadati</taxon>
        <taxon>Pseudomonadota</taxon>
        <taxon>Gammaproteobacteria</taxon>
        <taxon>Pseudomonadales</taxon>
        <taxon>Marinobacteraceae</taxon>
        <taxon>Marinobacter</taxon>
    </lineage>
</organism>
<dbReference type="CDD" id="cd00130">
    <property type="entry name" value="PAS"/>
    <property type="match status" value="2"/>
</dbReference>
<dbReference type="SMART" id="SM00086">
    <property type="entry name" value="PAC"/>
    <property type="match status" value="2"/>
</dbReference>
<dbReference type="InterPro" id="IPR001610">
    <property type="entry name" value="PAC"/>
</dbReference>
<dbReference type="CDD" id="cd01949">
    <property type="entry name" value="GGDEF"/>
    <property type="match status" value="1"/>
</dbReference>
<dbReference type="NCBIfam" id="TIGR00254">
    <property type="entry name" value="GGDEF"/>
    <property type="match status" value="1"/>
</dbReference>
<evidence type="ECO:0000259" key="3">
    <source>
        <dbReference type="PROSITE" id="PS50112"/>
    </source>
</evidence>
<dbReference type="SUPFAM" id="SSF55785">
    <property type="entry name" value="PYP-like sensor domain (PAS domain)"/>
    <property type="match status" value="2"/>
</dbReference>
<keyword evidence="2" id="KW-1133">Transmembrane helix</keyword>
<accession>A0A1W6K483</accession>
<dbReference type="PANTHER" id="PTHR46663">
    <property type="entry name" value="DIGUANYLATE CYCLASE DGCT-RELATED"/>
    <property type="match status" value="1"/>
</dbReference>
<dbReference type="Proteomes" id="UP000193100">
    <property type="component" value="Chromosome"/>
</dbReference>
<sequence length="524" mass="59774">MEKIQGRHMPLRRSLWIVGIYLLVGWLWITFSDYLVQQWFPDPETLSRVQTYKGAFFVLVTALVLFLSLIRQFVSDRTLLSLNVRQQEEIRELNQFRESVIERANVWINVLDPEGRVVLWNKAAEDISGYPREEVMDSGAIWQWLYPEEENRVRIRERANEILRDEGEVVGYETWITTRNGRERQLSWNSRSLRNDAGEITGSIAIGQDITDIREAENTLRWRERQLSTIMDNLPGMAYRCRYDEFWTMLSVSNGCLELTGYEPHELVNNSLVSYAKLIDEACNETILRTVESAIGNAEPFSIEYPITRKDGRKIWVWERGRGVEGEGELVLEGIILDISDRKELEEELSELATRDSLTGVLNRREMTRILEEEIARAKRYDRELALLWIDFDHFKAINDDHGHAAGDSVLKAASALLAGSVRSVDSVGRFGGEEFVILLPEMDRREALETAERLRGLVSDTPQPLGNGNTVAMTVSIGVSVFPDHGESADTLCAAADRAMYQAKADGRNQVVLAPLTEEAHNP</sequence>
<keyword evidence="2" id="KW-0472">Membrane</keyword>
<dbReference type="SUPFAM" id="SSF55073">
    <property type="entry name" value="Nucleotide cyclase"/>
    <property type="match status" value="1"/>
</dbReference>
<dbReference type="SMART" id="SM00267">
    <property type="entry name" value="GGDEF"/>
    <property type="match status" value="1"/>
</dbReference>
<dbReference type="EMBL" id="CP020931">
    <property type="protein sequence ID" value="ARM82228.1"/>
    <property type="molecule type" value="Genomic_DNA"/>
</dbReference>
<dbReference type="Pfam" id="PF00990">
    <property type="entry name" value="GGDEF"/>
    <property type="match status" value="1"/>
</dbReference>
<evidence type="ECO:0000259" key="5">
    <source>
        <dbReference type="PROSITE" id="PS50887"/>
    </source>
</evidence>